<feature type="compositionally biased region" description="Basic residues" evidence="1">
    <location>
        <begin position="1"/>
        <end position="10"/>
    </location>
</feature>
<feature type="compositionally biased region" description="Basic and acidic residues" evidence="1">
    <location>
        <begin position="11"/>
        <end position="40"/>
    </location>
</feature>
<gene>
    <name evidence="2" type="ORF">BCT54_14555</name>
</gene>
<sequence>MSNQAHHTKVAIKEKMKHVYGEEVEHKHNKDHLEYREHQPSHSGQPHGGEPEGHKHLVNHHPDGHHDKHHKDKVHAHKKSSRLHHKKSIS</sequence>
<dbReference type="Proteomes" id="UP000235533">
    <property type="component" value="Unassembled WGS sequence"/>
</dbReference>
<evidence type="ECO:0000313" key="3">
    <source>
        <dbReference type="Proteomes" id="UP000235533"/>
    </source>
</evidence>
<evidence type="ECO:0000256" key="1">
    <source>
        <dbReference type="SAM" id="MobiDB-lite"/>
    </source>
</evidence>
<dbReference type="RefSeq" id="WP_065207136.1">
    <property type="nucleotide sequence ID" value="NZ_LZGA01000039.1"/>
</dbReference>
<dbReference type="OrthoDB" id="5879644at2"/>
<feature type="compositionally biased region" description="Basic and acidic residues" evidence="1">
    <location>
        <begin position="49"/>
        <end position="66"/>
    </location>
</feature>
<accession>A0A1A6LE67</accession>
<dbReference type="EMBL" id="MCZF01000317">
    <property type="protein sequence ID" value="PMM39231.1"/>
    <property type="molecule type" value="Genomic_DNA"/>
</dbReference>
<evidence type="ECO:0008006" key="4">
    <source>
        <dbReference type="Google" id="ProtNLM"/>
    </source>
</evidence>
<organism evidence="2 3">
    <name type="scientific">Vibrio splendidus</name>
    <dbReference type="NCBI Taxonomy" id="29497"/>
    <lineage>
        <taxon>Bacteria</taxon>
        <taxon>Pseudomonadati</taxon>
        <taxon>Pseudomonadota</taxon>
        <taxon>Gammaproteobacteria</taxon>
        <taxon>Vibrionales</taxon>
        <taxon>Vibrionaceae</taxon>
        <taxon>Vibrio</taxon>
    </lineage>
</organism>
<proteinExistence type="predicted"/>
<reference evidence="3" key="1">
    <citation type="submission" date="2016-07" db="EMBL/GenBank/DDBJ databases">
        <title>Nontailed viruses are major unrecognized killers of bacteria in the ocean.</title>
        <authorList>
            <person name="Kauffman K."/>
            <person name="Hussain F."/>
            <person name="Yang J."/>
            <person name="Arevalo P."/>
            <person name="Brown J."/>
            <person name="Cutler M."/>
            <person name="Kelly L."/>
            <person name="Polz M.F."/>
        </authorList>
    </citation>
    <scope>NUCLEOTIDE SEQUENCE [LARGE SCALE GENOMIC DNA]</scope>
    <source>
        <strain evidence="3">10N.261.48.B5</strain>
    </source>
</reference>
<protein>
    <recommendedName>
        <fullName evidence="4">Cation diffusion facilitator family transporter</fullName>
    </recommendedName>
</protein>
<evidence type="ECO:0000313" key="2">
    <source>
        <dbReference type="EMBL" id="PMM39231.1"/>
    </source>
</evidence>
<comment type="caution">
    <text evidence="2">The sequence shown here is derived from an EMBL/GenBank/DDBJ whole genome shotgun (WGS) entry which is preliminary data.</text>
</comment>
<feature type="region of interest" description="Disordered" evidence="1">
    <location>
        <begin position="1"/>
        <end position="90"/>
    </location>
</feature>
<feature type="compositionally biased region" description="Basic residues" evidence="1">
    <location>
        <begin position="67"/>
        <end position="90"/>
    </location>
</feature>
<name>A0A1A6LE67_VIBSP</name>
<dbReference type="AlphaFoldDB" id="A0A1A6LE67"/>